<accession>A0A6J5JXW6</accession>
<organism evidence="1 2">
    <name type="scientific">Burkholderia cenocepacia</name>
    <dbReference type="NCBI Taxonomy" id="95486"/>
    <lineage>
        <taxon>Bacteria</taxon>
        <taxon>Pseudomonadati</taxon>
        <taxon>Pseudomonadota</taxon>
        <taxon>Betaproteobacteria</taxon>
        <taxon>Burkholderiales</taxon>
        <taxon>Burkholderiaceae</taxon>
        <taxon>Burkholderia</taxon>
        <taxon>Burkholderia cepacia complex</taxon>
    </lineage>
</organism>
<evidence type="ECO:0000313" key="2">
    <source>
        <dbReference type="Proteomes" id="UP000494322"/>
    </source>
</evidence>
<dbReference type="AlphaFoldDB" id="A0A6J5JXW6"/>
<dbReference type="EMBL" id="CABWIK020000099">
    <property type="protein sequence ID" value="CAB3975948.1"/>
    <property type="molecule type" value="Genomic_DNA"/>
</dbReference>
<proteinExistence type="predicted"/>
<dbReference type="Proteomes" id="UP000494322">
    <property type="component" value="Unassembled WGS sequence"/>
</dbReference>
<name>A0A6J5JXW6_9BURK</name>
<evidence type="ECO:0000313" key="1">
    <source>
        <dbReference type="EMBL" id="CAB3975948.1"/>
    </source>
</evidence>
<protein>
    <submittedName>
        <fullName evidence="1">Uncharacterized protein</fullName>
    </submittedName>
</protein>
<reference evidence="1 2" key="1">
    <citation type="submission" date="2020-04" db="EMBL/GenBank/DDBJ databases">
        <authorList>
            <person name="Depoorter E."/>
        </authorList>
    </citation>
    <scope>NUCLEOTIDE SEQUENCE [LARGE SCALE GENOMIC DNA]</scope>
    <source>
        <strain evidence="1 2">BCC0132</strain>
    </source>
</reference>
<gene>
    <name evidence="1" type="ORF">BCO9919_07300</name>
</gene>
<sequence length="240" mass="26218">MLDLRLPRPEDRVPADMYRAARGWLLANDPDAPRMIEWSLNGTRPPMNAEDMACEVIWIILCAGRSAQAARTIEAKVFRAIRAGEPVVTAFGYRAKAAAIERAWREREADFMTLQDTLSTGDVVQLLEWCRGIPFVGEVTKYQLAKNFGAAVCKPDLWLARLCGIPDRPVVPSGVRFQACMALCDSLARATGDSIPVVDSVLWLACNKGVLVTDCNAAAVALNTKPAPPRSIYEAGRASS</sequence>